<dbReference type="PANTHER" id="PTHR42951">
    <property type="entry name" value="METALLO-BETA-LACTAMASE DOMAIN-CONTAINING"/>
    <property type="match status" value="1"/>
</dbReference>
<protein>
    <submittedName>
        <fullName evidence="2">MBL fold metallo-hydrolase</fullName>
    </submittedName>
</protein>
<evidence type="ECO:0000259" key="1">
    <source>
        <dbReference type="SMART" id="SM00849"/>
    </source>
</evidence>
<evidence type="ECO:0000313" key="3">
    <source>
        <dbReference type="Proteomes" id="UP001321498"/>
    </source>
</evidence>
<dbReference type="CDD" id="cd07721">
    <property type="entry name" value="yflN-like_MBL-fold"/>
    <property type="match status" value="1"/>
</dbReference>
<organism evidence="2 3">
    <name type="scientific">Naasia aerilata</name>
    <dbReference type="NCBI Taxonomy" id="1162966"/>
    <lineage>
        <taxon>Bacteria</taxon>
        <taxon>Bacillati</taxon>
        <taxon>Actinomycetota</taxon>
        <taxon>Actinomycetes</taxon>
        <taxon>Micrococcales</taxon>
        <taxon>Microbacteriaceae</taxon>
        <taxon>Naasia</taxon>
    </lineage>
</organism>
<dbReference type="InterPro" id="IPR001279">
    <property type="entry name" value="Metallo-B-lactamas"/>
</dbReference>
<reference evidence="3" key="1">
    <citation type="journal article" date="2019" name="Int. J. Syst. Evol. Microbiol.">
        <title>The Global Catalogue of Microorganisms (GCM) 10K type strain sequencing project: providing services to taxonomists for standard genome sequencing and annotation.</title>
        <authorList>
            <consortium name="The Broad Institute Genomics Platform"/>
            <consortium name="The Broad Institute Genome Sequencing Center for Infectious Disease"/>
            <person name="Wu L."/>
            <person name="Ma J."/>
        </authorList>
    </citation>
    <scope>NUCLEOTIDE SEQUENCE [LARGE SCALE GENOMIC DNA]</scope>
    <source>
        <strain evidence="3">NBRC 108725</strain>
    </source>
</reference>
<dbReference type="InterPro" id="IPR050855">
    <property type="entry name" value="NDM-1-like"/>
</dbReference>
<dbReference type="PANTHER" id="PTHR42951:SF14">
    <property type="entry name" value="METALLO-BETA-LACTAMASE SUPERFAMILY PROTEIN"/>
    <property type="match status" value="1"/>
</dbReference>
<dbReference type="Proteomes" id="UP001321498">
    <property type="component" value="Chromosome"/>
</dbReference>
<name>A0ABM8GFH0_9MICO</name>
<keyword evidence="3" id="KW-1185">Reference proteome</keyword>
<dbReference type="SUPFAM" id="SSF56281">
    <property type="entry name" value="Metallo-hydrolase/oxidoreductase"/>
    <property type="match status" value="1"/>
</dbReference>
<proteinExistence type="predicted"/>
<feature type="domain" description="Metallo-beta-lactamase" evidence="1">
    <location>
        <begin position="30"/>
        <end position="239"/>
    </location>
</feature>
<evidence type="ECO:0000313" key="2">
    <source>
        <dbReference type="EMBL" id="BDZ47111.1"/>
    </source>
</evidence>
<dbReference type="RefSeq" id="WP_286277057.1">
    <property type="nucleotide sequence ID" value="NZ_AP027731.1"/>
</dbReference>
<dbReference type="Pfam" id="PF00753">
    <property type="entry name" value="Lactamase_B"/>
    <property type="match status" value="1"/>
</dbReference>
<dbReference type="InterPro" id="IPR036866">
    <property type="entry name" value="RibonucZ/Hydroxyglut_hydro"/>
</dbReference>
<sequence>MTQRTRTEENKGPQLTRNVAPGIHRLAHAFVNCYLVEEGDDVTIVDAALPATWPVLLRALEAIGKRPAQVAALVLTHAHFDHLGFARRIQTEWNVPVWGHASEAYIARHPYRYAHEAPRSLYPLRHPKGIPVLGAMTAAGAWRVPGVEDLNYFAPGTVLDVPGRPSVVFSPGHTFGHCALHFPQRDALLSGDALVTLDPYTGGSGAQIVSKAATADSMQALASLDSLEATGASIVLPGHGGVWRQGIASATRQARAAGVS</sequence>
<dbReference type="SMART" id="SM00849">
    <property type="entry name" value="Lactamase_B"/>
    <property type="match status" value="1"/>
</dbReference>
<dbReference type="Gene3D" id="3.60.15.10">
    <property type="entry name" value="Ribonuclease Z/Hydroxyacylglutathione hydrolase-like"/>
    <property type="match status" value="1"/>
</dbReference>
<gene>
    <name evidence="2" type="ORF">GCM10025866_30200</name>
</gene>
<dbReference type="EMBL" id="AP027731">
    <property type="protein sequence ID" value="BDZ47111.1"/>
    <property type="molecule type" value="Genomic_DNA"/>
</dbReference>
<accession>A0ABM8GFH0</accession>